<dbReference type="AlphaFoldDB" id="A0A1G4G7N0"/>
<gene>
    <name evidence="2" type="ORF">ING2E5A_1721</name>
</gene>
<accession>A0A1G4G7N0</accession>
<evidence type="ECO:0000313" key="2">
    <source>
        <dbReference type="EMBL" id="SCM58237.1"/>
    </source>
</evidence>
<dbReference type="InterPro" id="IPR023614">
    <property type="entry name" value="Porin_dom_sf"/>
</dbReference>
<dbReference type="SUPFAM" id="SSF56935">
    <property type="entry name" value="Porins"/>
    <property type="match status" value="1"/>
</dbReference>
<dbReference type="Gene3D" id="2.40.160.10">
    <property type="entry name" value="Porin"/>
    <property type="match status" value="1"/>
</dbReference>
<dbReference type="KEGG" id="pmuc:ING2E5A_1721"/>
<sequence length="335" mass="38419">MLKRELFVTIFMLPFLLVAAQETTSVRYPTFQVYGTMKNKFEYASETGNSRFSVRNSRLGVRGYFTPFVSYRGQVELSDNGNFKVLDLYGSFEPVEGLSLSVGQIGIPLFNSYAISPGSLMFANRTFLGKYYIGTRDIGFLADYNFAMATVPVSIEFGAYNGNTINDPVWRNELSYGGRLELGNMTGLRSTFKFYDYPNSSTIHYFIYGADLRYQGDNWKVETEFMRRDNRAVDGEQLSAYYLQGAYAFPLNENYIFKSVVPAVRWDAIDEQSDEKGYDVGRLTVGLGFGLTKKIFSSILRFDYEHYFMNRPLDFLDLNDEMDSNKFTVELLLNF</sequence>
<dbReference type="Proteomes" id="UP000178485">
    <property type="component" value="Chromosome i"/>
</dbReference>
<feature type="signal peptide" evidence="1">
    <location>
        <begin position="1"/>
        <end position="20"/>
    </location>
</feature>
<proteinExistence type="predicted"/>
<dbReference type="EMBL" id="LT608328">
    <property type="protein sequence ID" value="SCM58237.1"/>
    <property type="molecule type" value="Genomic_DNA"/>
</dbReference>
<organism evidence="2 3">
    <name type="scientific">Petrimonas mucosa</name>
    <dbReference type="NCBI Taxonomy" id="1642646"/>
    <lineage>
        <taxon>Bacteria</taxon>
        <taxon>Pseudomonadati</taxon>
        <taxon>Bacteroidota</taxon>
        <taxon>Bacteroidia</taxon>
        <taxon>Bacteroidales</taxon>
        <taxon>Dysgonomonadaceae</taxon>
        <taxon>Petrimonas</taxon>
    </lineage>
</organism>
<keyword evidence="3" id="KW-1185">Reference proteome</keyword>
<evidence type="ECO:0000313" key="3">
    <source>
        <dbReference type="Proteomes" id="UP000178485"/>
    </source>
</evidence>
<feature type="chain" id="PRO_5009603918" evidence="1">
    <location>
        <begin position="21"/>
        <end position="335"/>
    </location>
</feature>
<name>A0A1G4G7N0_9BACT</name>
<reference evidence="2 3" key="1">
    <citation type="submission" date="2016-08" db="EMBL/GenBank/DDBJ databases">
        <authorList>
            <person name="Seilhamer J.J."/>
        </authorList>
    </citation>
    <scope>NUCLEOTIDE SEQUENCE [LARGE SCALE GENOMIC DNA]</scope>
    <source>
        <strain evidence="2">ING2-E5A</strain>
    </source>
</reference>
<dbReference type="STRING" id="1642646.ING2E5A_1721"/>
<protein>
    <submittedName>
        <fullName evidence="2">Putative membrane protein</fullName>
    </submittedName>
</protein>
<keyword evidence="1" id="KW-0732">Signal</keyword>
<evidence type="ECO:0000256" key="1">
    <source>
        <dbReference type="SAM" id="SignalP"/>
    </source>
</evidence>
<dbReference type="RefSeq" id="WP_154670065.1">
    <property type="nucleotide sequence ID" value="NZ_LT608328.1"/>
</dbReference>